<keyword evidence="6" id="KW-0175">Coiled coil</keyword>
<keyword evidence="5" id="KW-0539">Nucleus</keyword>
<proteinExistence type="predicted"/>
<keyword evidence="4" id="KW-0804">Transcription</keyword>
<dbReference type="SUPFAM" id="SSF47459">
    <property type="entry name" value="HLH, helix-loop-helix DNA-binding domain"/>
    <property type="match status" value="1"/>
</dbReference>
<dbReference type="VEuPathDB" id="VectorBase:CSON002379"/>
<dbReference type="AlphaFoldDB" id="A0A336LLU7"/>
<dbReference type="GO" id="GO:0000981">
    <property type="term" value="F:DNA-binding transcription factor activity, RNA polymerase II-specific"/>
    <property type="evidence" value="ECO:0007669"/>
    <property type="project" value="TreeGrafter"/>
</dbReference>
<evidence type="ECO:0000256" key="4">
    <source>
        <dbReference type="ARBA" id="ARBA00023163"/>
    </source>
</evidence>
<name>A0A336LLU7_CULSO</name>
<dbReference type="GO" id="GO:0000978">
    <property type="term" value="F:RNA polymerase II cis-regulatory region sequence-specific DNA binding"/>
    <property type="evidence" value="ECO:0007669"/>
    <property type="project" value="TreeGrafter"/>
</dbReference>
<dbReference type="GO" id="GO:0046983">
    <property type="term" value="F:protein dimerization activity"/>
    <property type="evidence" value="ECO:0007669"/>
    <property type="project" value="InterPro"/>
</dbReference>
<evidence type="ECO:0000259" key="7">
    <source>
        <dbReference type="PROSITE" id="PS50888"/>
    </source>
</evidence>
<dbReference type="GO" id="GO:0005634">
    <property type="term" value="C:nucleus"/>
    <property type="evidence" value="ECO:0007669"/>
    <property type="project" value="UniProtKB-SubCell"/>
</dbReference>
<evidence type="ECO:0000256" key="2">
    <source>
        <dbReference type="ARBA" id="ARBA00023015"/>
    </source>
</evidence>
<dbReference type="InterPro" id="IPR011598">
    <property type="entry name" value="bHLH_dom"/>
</dbReference>
<reference evidence="8" key="1">
    <citation type="submission" date="2018-04" db="EMBL/GenBank/DDBJ databases">
        <authorList>
            <person name="Go L.Y."/>
            <person name="Mitchell J.A."/>
        </authorList>
    </citation>
    <scope>NUCLEOTIDE SEQUENCE</scope>
    <source>
        <tissue evidence="8">Whole organism</tissue>
    </source>
</reference>
<comment type="subcellular location">
    <subcellularLocation>
        <location evidence="1">Nucleus</location>
    </subcellularLocation>
</comment>
<keyword evidence="3" id="KW-0238">DNA-binding</keyword>
<feature type="coiled-coil region" evidence="6">
    <location>
        <begin position="237"/>
        <end position="271"/>
    </location>
</feature>
<dbReference type="Pfam" id="PF00010">
    <property type="entry name" value="HLH"/>
    <property type="match status" value="1"/>
</dbReference>
<dbReference type="PANTHER" id="PTHR15741">
    <property type="entry name" value="BASIC HELIX-LOOP-HELIX ZIP TRANSCRIPTION FACTOR"/>
    <property type="match status" value="1"/>
</dbReference>
<dbReference type="EMBL" id="UFQS01000013">
    <property type="protein sequence ID" value="SSW97237.1"/>
    <property type="molecule type" value="Genomic_DNA"/>
</dbReference>
<dbReference type="InterPro" id="IPR052207">
    <property type="entry name" value="Max-like/E-box_TFs"/>
</dbReference>
<feature type="domain" description="BHLH" evidence="7">
    <location>
        <begin position="188"/>
        <end position="240"/>
    </location>
</feature>
<evidence type="ECO:0000256" key="5">
    <source>
        <dbReference type="ARBA" id="ARBA00023242"/>
    </source>
</evidence>
<dbReference type="EMBL" id="UFQT01000013">
    <property type="protein sequence ID" value="SSX17623.1"/>
    <property type="molecule type" value="Genomic_DNA"/>
</dbReference>
<reference evidence="9" key="2">
    <citation type="submission" date="2018-07" db="EMBL/GenBank/DDBJ databases">
        <authorList>
            <person name="Quirk P.G."/>
            <person name="Krulwich T.A."/>
        </authorList>
    </citation>
    <scope>NUCLEOTIDE SEQUENCE</scope>
</reference>
<organism evidence="9">
    <name type="scientific">Culicoides sonorensis</name>
    <name type="common">Biting midge</name>
    <dbReference type="NCBI Taxonomy" id="179676"/>
    <lineage>
        <taxon>Eukaryota</taxon>
        <taxon>Metazoa</taxon>
        <taxon>Ecdysozoa</taxon>
        <taxon>Arthropoda</taxon>
        <taxon>Hexapoda</taxon>
        <taxon>Insecta</taxon>
        <taxon>Pterygota</taxon>
        <taxon>Neoptera</taxon>
        <taxon>Endopterygota</taxon>
        <taxon>Diptera</taxon>
        <taxon>Nematocera</taxon>
        <taxon>Chironomoidea</taxon>
        <taxon>Ceratopogonidae</taxon>
        <taxon>Ceratopogoninae</taxon>
        <taxon>Culicoides</taxon>
        <taxon>Monoculicoides</taxon>
    </lineage>
</organism>
<dbReference type="OMA" id="VISTIEY"/>
<dbReference type="PANTHER" id="PTHR15741:SF37">
    <property type="entry name" value="LD38259P"/>
    <property type="match status" value="1"/>
</dbReference>
<accession>A0A336LLU7</accession>
<protein>
    <submittedName>
        <fullName evidence="9">CSON002379 protein</fullName>
    </submittedName>
</protein>
<dbReference type="SMART" id="SM00353">
    <property type="entry name" value="HLH"/>
    <property type="match status" value="1"/>
</dbReference>
<gene>
    <name evidence="9" type="primary">CSON002379</name>
</gene>
<evidence type="ECO:0000256" key="3">
    <source>
        <dbReference type="ARBA" id="ARBA00023125"/>
    </source>
</evidence>
<evidence type="ECO:0000256" key="6">
    <source>
        <dbReference type="SAM" id="Coils"/>
    </source>
</evidence>
<sequence>MNNYGSEKVLNCNSHSFNGISGWYQQESNLPAWEDCMYQDTYNYFNQTPNMDYVSNFESNEHTKNQYSHQQNNCNNFTQFNYNTPSTSQMHITERRQTATNTFMHHHHQIHNNNSGTNHQNVSYQNVKLPDNQQQLSPNNLYSSHESLCIDKGQYNIFDYHNTASPGARSESSSSSSGRSVISTIEYTSHKSHIHAEKKRRQNIKQGFVALRELIYGPNPGTKISNARLLQKSYDHIKQIKNQREIFDTKIKSLKLELRTLNQSISSIQETLPTSGASMDIGKRITAADLYQNFVKEQSKANWKFWIFAKIFNPVVQAIVSADIEEGQGSLECIDEKCPIIKMRLAASNMLREVSLNTNLFTEKSTTLNQEIQKLINHE</sequence>
<evidence type="ECO:0000313" key="8">
    <source>
        <dbReference type="EMBL" id="SSW97237.1"/>
    </source>
</evidence>
<evidence type="ECO:0000313" key="9">
    <source>
        <dbReference type="EMBL" id="SSX17623.1"/>
    </source>
</evidence>
<keyword evidence="2" id="KW-0805">Transcription regulation</keyword>
<evidence type="ECO:0000256" key="1">
    <source>
        <dbReference type="ARBA" id="ARBA00004123"/>
    </source>
</evidence>
<dbReference type="InterPro" id="IPR036638">
    <property type="entry name" value="HLH_DNA-bd_sf"/>
</dbReference>
<dbReference type="PROSITE" id="PS50888">
    <property type="entry name" value="BHLH"/>
    <property type="match status" value="1"/>
</dbReference>
<dbReference type="Gene3D" id="4.10.280.10">
    <property type="entry name" value="Helix-loop-helix DNA-binding domain"/>
    <property type="match status" value="1"/>
</dbReference>